<sequence length="132" mass="14294">MRYDLTITLDLPHEDAVPVVRAALKEQGFGVLTEIDVQAIMREELDAEAEPYVILGECNPPLAHRALEVDRTIGLLPPCNVVVRADNGRTLVLALDPDAMTAMTGREDLRPVAEEAGKRLRPALDSVVTAAG</sequence>
<dbReference type="PANTHER" id="PTHR38342:SF1">
    <property type="entry name" value="SLR5037 PROTEIN"/>
    <property type="match status" value="1"/>
</dbReference>
<dbReference type="InterPro" id="IPR016796">
    <property type="entry name" value="UCP021774"/>
</dbReference>
<dbReference type="InterPro" id="IPR035923">
    <property type="entry name" value="TT1751-like_sf"/>
</dbReference>
<dbReference type="Pfam" id="PF03625">
    <property type="entry name" value="DUF302"/>
    <property type="match status" value="1"/>
</dbReference>
<dbReference type="PIRSF" id="PIRSF021774">
    <property type="entry name" value="UCP021774"/>
    <property type="match status" value="1"/>
</dbReference>
<dbReference type="Proteomes" id="UP000199028">
    <property type="component" value="Unassembled WGS sequence"/>
</dbReference>
<name>A0A1H9XWG4_9PSEU</name>
<dbReference type="OrthoDB" id="9791067at2"/>
<protein>
    <submittedName>
        <fullName evidence="2">Uncharacterized conserved protein, DUF302 family</fullName>
    </submittedName>
</protein>
<gene>
    <name evidence="2" type="ORF">SAMN05216195_120153</name>
</gene>
<keyword evidence="3" id="KW-1185">Reference proteome</keyword>
<reference evidence="3" key="1">
    <citation type="submission" date="2016-10" db="EMBL/GenBank/DDBJ databases">
        <authorList>
            <person name="Varghese N."/>
            <person name="Submissions S."/>
        </authorList>
    </citation>
    <scope>NUCLEOTIDE SEQUENCE [LARGE SCALE GENOMIC DNA]</scope>
    <source>
        <strain evidence="3">CGMCC 4.578</strain>
    </source>
</reference>
<dbReference type="RefSeq" id="WP_090073135.1">
    <property type="nucleotide sequence ID" value="NZ_FOFT01000020.1"/>
</dbReference>
<organism evidence="2 3">
    <name type="scientific">Lentzea flaviverrucosa</name>
    <dbReference type="NCBI Taxonomy" id="200379"/>
    <lineage>
        <taxon>Bacteria</taxon>
        <taxon>Bacillati</taxon>
        <taxon>Actinomycetota</taxon>
        <taxon>Actinomycetes</taxon>
        <taxon>Pseudonocardiales</taxon>
        <taxon>Pseudonocardiaceae</taxon>
        <taxon>Lentzea</taxon>
    </lineage>
</organism>
<evidence type="ECO:0000313" key="3">
    <source>
        <dbReference type="Proteomes" id="UP000199028"/>
    </source>
</evidence>
<dbReference type="SUPFAM" id="SSF103247">
    <property type="entry name" value="TT1751-like"/>
    <property type="match status" value="1"/>
</dbReference>
<dbReference type="Gene3D" id="3.30.310.70">
    <property type="entry name" value="TT1751-like domain"/>
    <property type="match status" value="1"/>
</dbReference>
<dbReference type="InterPro" id="IPR005180">
    <property type="entry name" value="DUF302"/>
</dbReference>
<dbReference type="CDD" id="cd14797">
    <property type="entry name" value="DUF302"/>
    <property type="match status" value="1"/>
</dbReference>
<dbReference type="AlphaFoldDB" id="A0A1H9XWG4"/>
<proteinExistence type="predicted"/>
<dbReference type="PANTHER" id="PTHR38342">
    <property type="entry name" value="SLR5037 PROTEIN"/>
    <property type="match status" value="1"/>
</dbReference>
<evidence type="ECO:0000259" key="1">
    <source>
        <dbReference type="Pfam" id="PF03625"/>
    </source>
</evidence>
<dbReference type="EMBL" id="FOFT01000020">
    <property type="protein sequence ID" value="SES50522.1"/>
    <property type="molecule type" value="Genomic_DNA"/>
</dbReference>
<evidence type="ECO:0000313" key="2">
    <source>
        <dbReference type="EMBL" id="SES50522.1"/>
    </source>
</evidence>
<accession>A0A1H9XWG4</accession>
<feature type="domain" description="DUF302" evidence="1">
    <location>
        <begin position="35"/>
        <end position="97"/>
    </location>
</feature>